<feature type="domain" description="EGF-like" evidence="14">
    <location>
        <begin position="11"/>
        <end position="48"/>
    </location>
</feature>
<dbReference type="CDD" id="cd15040">
    <property type="entry name" value="7tmB2_Adhesion"/>
    <property type="match status" value="1"/>
</dbReference>
<dbReference type="PRINTS" id="PR00249">
    <property type="entry name" value="GPCRSECRETIN"/>
</dbReference>
<organism evidence="18 19">
    <name type="scientific">Strongylocentrotus purpuratus</name>
    <name type="common">Purple sea urchin</name>
    <dbReference type="NCBI Taxonomy" id="7668"/>
    <lineage>
        <taxon>Eukaryota</taxon>
        <taxon>Metazoa</taxon>
        <taxon>Echinodermata</taxon>
        <taxon>Eleutherozoa</taxon>
        <taxon>Echinozoa</taxon>
        <taxon>Echinoidea</taxon>
        <taxon>Euechinoidea</taxon>
        <taxon>Echinacea</taxon>
        <taxon>Camarodonta</taxon>
        <taxon>Echinidea</taxon>
        <taxon>Strongylocentrotidae</taxon>
        <taxon>Strongylocentrotus</taxon>
    </lineage>
</organism>
<dbReference type="InParanoid" id="A0A7M7T440"/>
<feature type="region of interest" description="Disordered" evidence="12">
    <location>
        <begin position="991"/>
        <end position="1034"/>
    </location>
</feature>
<keyword evidence="8 13" id="KW-1133">Transmembrane helix</keyword>
<dbReference type="Pfam" id="PF07645">
    <property type="entry name" value="EGF_CA"/>
    <property type="match status" value="1"/>
</dbReference>
<evidence type="ECO:0000313" key="18">
    <source>
        <dbReference type="EnsemblMetazoa" id="XP_030852429"/>
    </source>
</evidence>
<dbReference type="Pfam" id="PF26588">
    <property type="entry name" value="GAIN_ADGRA3"/>
    <property type="match status" value="1"/>
</dbReference>
<dbReference type="SMART" id="SM00181">
    <property type="entry name" value="EGF"/>
    <property type="match status" value="3"/>
</dbReference>
<dbReference type="CDD" id="cd00054">
    <property type="entry name" value="EGF_CA"/>
    <property type="match status" value="3"/>
</dbReference>
<dbReference type="Pfam" id="PF00002">
    <property type="entry name" value="7tm_2"/>
    <property type="match status" value="1"/>
</dbReference>
<evidence type="ECO:0000256" key="13">
    <source>
        <dbReference type="SAM" id="Phobius"/>
    </source>
</evidence>
<dbReference type="EnsemblMetazoa" id="XM_030996569">
    <property type="protein sequence ID" value="XP_030852429"/>
    <property type="gene ID" value="LOC105437511"/>
</dbReference>
<evidence type="ECO:0000256" key="2">
    <source>
        <dbReference type="ARBA" id="ARBA00007343"/>
    </source>
</evidence>
<dbReference type="Gene3D" id="1.20.1070.10">
    <property type="entry name" value="Rhodopsin 7-helix transmembrane proteins"/>
    <property type="match status" value="1"/>
</dbReference>
<dbReference type="Pfam" id="PF13895">
    <property type="entry name" value="Ig_2"/>
    <property type="match status" value="1"/>
</dbReference>
<dbReference type="InterPro" id="IPR000203">
    <property type="entry name" value="GPS"/>
</dbReference>
<accession>A0A7M7T440</accession>
<evidence type="ECO:0000256" key="6">
    <source>
        <dbReference type="ARBA" id="ARBA00022729"/>
    </source>
</evidence>
<feature type="compositionally biased region" description="Low complexity" evidence="12">
    <location>
        <begin position="991"/>
        <end position="1003"/>
    </location>
</feature>
<dbReference type="InterPro" id="IPR036179">
    <property type="entry name" value="Ig-like_dom_sf"/>
</dbReference>
<dbReference type="Gene3D" id="2.60.220.50">
    <property type="match status" value="1"/>
</dbReference>
<feature type="transmembrane region" description="Helical" evidence="13">
    <location>
        <begin position="863"/>
        <end position="892"/>
    </location>
</feature>
<evidence type="ECO:0000256" key="10">
    <source>
        <dbReference type="ARBA" id="ARBA00023157"/>
    </source>
</evidence>
<dbReference type="PANTHER" id="PTHR45692:SF1">
    <property type="entry name" value="G-PROTEIN COUPLED RECEPTORS FAMILY 2 PROFILE 2 DOMAIN-CONTAINING PROTEIN"/>
    <property type="match status" value="1"/>
</dbReference>
<evidence type="ECO:0000256" key="7">
    <source>
        <dbReference type="ARBA" id="ARBA00022737"/>
    </source>
</evidence>
<dbReference type="SMART" id="SM00179">
    <property type="entry name" value="EGF_CA"/>
    <property type="match status" value="3"/>
</dbReference>
<dbReference type="InterPro" id="IPR000742">
    <property type="entry name" value="EGF"/>
</dbReference>
<feature type="disulfide bond" evidence="11">
    <location>
        <begin position="106"/>
        <end position="123"/>
    </location>
</feature>
<feature type="transmembrane region" description="Helical" evidence="13">
    <location>
        <begin position="943"/>
        <end position="965"/>
    </location>
</feature>
<proteinExistence type="inferred from homology"/>
<keyword evidence="19" id="KW-1185">Reference proteome</keyword>
<evidence type="ECO:0000259" key="16">
    <source>
        <dbReference type="PROSITE" id="PS50261"/>
    </source>
</evidence>
<reference evidence="19" key="1">
    <citation type="submission" date="2015-02" db="EMBL/GenBank/DDBJ databases">
        <title>Genome sequencing for Strongylocentrotus purpuratus.</title>
        <authorList>
            <person name="Murali S."/>
            <person name="Liu Y."/>
            <person name="Vee V."/>
            <person name="English A."/>
            <person name="Wang M."/>
            <person name="Skinner E."/>
            <person name="Han Y."/>
            <person name="Muzny D.M."/>
            <person name="Worley K.C."/>
            <person name="Gibbs R.A."/>
        </authorList>
    </citation>
    <scope>NUCLEOTIDE SEQUENCE</scope>
</reference>
<keyword evidence="7" id="KW-0677">Repeat</keyword>
<dbReference type="SUPFAM" id="SSF57196">
    <property type="entry name" value="EGF/Laminin"/>
    <property type="match status" value="1"/>
</dbReference>
<dbReference type="InterPro" id="IPR007110">
    <property type="entry name" value="Ig-like_dom"/>
</dbReference>
<dbReference type="GO" id="GO:0007166">
    <property type="term" value="P:cell surface receptor signaling pathway"/>
    <property type="evidence" value="ECO:0007669"/>
    <property type="project" value="InterPro"/>
</dbReference>
<dbReference type="Gene3D" id="2.60.40.10">
    <property type="entry name" value="Immunoglobulins"/>
    <property type="match status" value="1"/>
</dbReference>
<dbReference type="Gene3D" id="2.10.25.10">
    <property type="entry name" value="Laminin"/>
    <property type="match status" value="3"/>
</dbReference>
<evidence type="ECO:0000259" key="14">
    <source>
        <dbReference type="PROSITE" id="PS50026"/>
    </source>
</evidence>
<feature type="transmembrane region" description="Helical" evidence="13">
    <location>
        <begin position="719"/>
        <end position="741"/>
    </location>
</feature>
<dbReference type="InterPro" id="IPR013783">
    <property type="entry name" value="Ig-like_fold"/>
</dbReference>
<keyword evidence="5 13" id="KW-0812">Transmembrane</keyword>
<dbReference type="PROSITE" id="PS01186">
    <property type="entry name" value="EGF_2"/>
    <property type="match status" value="1"/>
</dbReference>
<evidence type="ECO:0000256" key="9">
    <source>
        <dbReference type="ARBA" id="ARBA00023136"/>
    </source>
</evidence>
<feature type="transmembrane region" description="Helical" evidence="13">
    <location>
        <begin position="832"/>
        <end position="851"/>
    </location>
</feature>
<evidence type="ECO:0000256" key="3">
    <source>
        <dbReference type="ARBA" id="ARBA00022475"/>
    </source>
</evidence>
<dbReference type="InterPro" id="IPR000832">
    <property type="entry name" value="GPCR_2_secretin-like"/>
</dbReference>
<dbReference type="InterPro" id="IPR049883">
    <property type="entry name" value="NOTCH1_EGF-like"/>
</dbReference>
<dbReference type="InterPro" id="IPR009030">
    <property type="entry name" value="Growth_fac_rcpt_cys_sf"/>
</dbReference>
<feature type="domain" description="GAIN-B" evidence="15">
    <location>
        <begin position="553"/>
        <end position="707"/>
    </location>
</feature>
<dbReference type="PROSITE" id="PS01187">
    <property type="entry name" value="EGF_CA"/>
    <property type="match status" value="1"/>
</dbReference>
<protein>
    <submittedName>
        <fullName evidence="18">Uncharacterized protein</fullName>
    </submittedName>
</protein>
<comment type="caution">
    <text evidence="11">Lacks conserved residue(s) required for the propagation of feature annotation.</text>
</comment>
<dbReference type="InterPro" id="IPR046338">
    <property type="entry name" value="GAIN_dom_sf"/>
</dbReference>
<dbReference type="GO" id="GO:0004930">
    <property type="term" value="F:G protein-coupled receptor activity"/>
    <property type="evidence" value="ECO:0007669"/>
    <property type="project" value="InterPro"/>
</dbReference>
<feature type="transmembrane region" description="Helical" evidence="13">
    <location>
        <begin position="918"/>
        <end position="937"/>
    </location>
</feature>
<dbReference type="Pfam" id="PF01825">
    <property type="entry name" value="GPS"/>
    <property type="match status" value="1"/>
</dbReference>
<dbReference type="PROSITE" id="PS50026">
    <property type="entry name" value="EGF_3"/>
    <property type="match status" value="3"/>
</dbReference>
<feature type="domain" description="G-protein coupled receptors family 2 profile 2" evidence="16">
    <location>
        <begin position="717"/>
        <end position="967"/>
    </location>
</feature>
<comment type="subcellular location">
    <subcellularLocation>
        <location evidence="1">Cell membrane</location>
        <topology evidence="1">Multi-pass membrane protein</topology>
    </subcellularLocation>
</comment>
<dbReference type="InterPro" id="IPR001881">
    <property type="entry name" value="EGF-like_Ca-bd_dom"/>
</dbReference>
<dbReference type="PROSITE" id="PS50835">
    <property type="entry name" value="IG_LIKE"/>
    <property type="match status" value="1"/>
</dbReference>
<dbReference type="InterPro" id="IPR017981">
    <property type="entry name" value="GPCR_2-like_7TM"/>
</dbReference>
<evidence type="ECO:0000256" key="8">
    <source>
        <dbReference type="ARBA" id="ARBA00022989"/>
    </source>
</evidence>
<name>A0A7M7T440_STRPU</name>
<evidence type="ECO:0000256" key="11">
    <source>
        <dbReference type="PROSITE-ProRule" id="PRU00076"/>
    </source>
</evidence>
<dbReference type="SMART" id="SM00303">
    <property type="entry name" value="GPS"/>
    <property type="match status" value="1"/>
</dbReference>
<evidence type="ECO:0000256" key="5">
    <source>
        <dbReference type="ARBA" id="ARBA00022692"/>
    </source>
</evidence>
<dbReference type="Proteomes" id="UP000007110">
    <property type="component" value="Unassembled WGS sequence"/>
</dbReference>
<evidence type="ECO:0000259" key="15">
    <source>
        <dbReference type="PROSITE" id="PS50221"/>
    </source>
</evidence>
<keyword evidence="3" id="KW-1003">Cell membrane</keyword>
<feature type="domain" description="Ig-like" evidence="17">
    <location>
        <begin position="143"/>
        <end position="217"/>
    </location>
</feature>
<dbReference type="InterPro" id="IPR057244">
    <property type="entry name" value="GAIN_B"/>
</dbReference>
<keyword evidence="10 11" id="KW-1015">Disulfide bond</keyword>
<keyword evidence="9 13" id="KW-0472">Membrane</keyword>
<dbReference type="SUPFAM" id="SSF48726">
    <property type="entry name" value="Immunoglobulin"/>
    <property type="match status" value="1"/>
</dbReference>
<evidence type="ECO:0000313" key="19">
    <source>
        <dbReference type="Proteomes" id="UP000007110"/>
    </source>
</evidence>
<dbReference type="InterPro" id="IPR018097">
    <property type="entry name" value="EGF_Ca-bd_CS"/>
</dbReference>
<comment type="similarity">
    <text evidence="2">Belongs to the G-protein coupled receptor 2 family. Adhesion G-protein coupled receptor (ADGR) subfamily.</text>
</comment>
<dbReference type="FunFam" id="2.10.25.10:FF:000038">
    <property type="entry name" value="Fibrillin 2"/>
    <property type="match status" value="1"/>
</dbReference>
<dbReference type="OrthoDB" id="6134459at2759"/>
<dbReference type="AlphaFoldDB" id="A0A7M7T440"/>
<dbReference type="KEGG" id="spu:105437511"/>
<dbReference type="GO" id="GO:0005509">
    <property type="term" value="F:calcium ion binding"/>
    <property type="evidence" value="ECO:0007669"/>
    <property type="project" value="InterPro"/>
</dbReference>
<dbReference type="SUPFAM" id="SSF81321">
    <property type="entry name" value="Family A G protein-coupled receptor-like"/>
    <property type="match status" value="1"/>
</dbReference>
<dbReference type="GeneID" id="105437511"/>
<dbReference type="SUPFAM" id="SSF57184">
    <property type="entry name" value="Growth factor receptor domain"/>
    <property type="match status" value="1"/>
</dbReference>
<dbReference type="PROSITE" id="PS00010">
    <property type="entry name" value="ASX_HYDROXYL"/>
    <property type="match status" value="1"/>
</dbReference>
<feature type="transmembrane region" description="Helical" evidence="13">
    <location>
        <begin position="753"/>
        <end position="774"/>
    </location>
</feature>
<evidence type="ECO:0000256" key="4">
    <source>
        <dbReference type="ARBA" id="ARBA00022536"/>
    </source>
</evidence>
<dbReference type="InterPro" id="IPR003599">
    <property type="entry name" value="Ig_sub"/>
</dbReference>
<dbReference type="InterPro" id="IPR000152">
    <property type="entry name" value="EGF-type_Asp/Asn_hydroxyl_site"/>
</dbReference>
<keyword evidence="6" id="KW-0732">Signal</keyword>
<feature type="domain" description="EGF-like" evidence="14">
    <location>
        <begin position="97"/>
        <end position="135"/>
    </location>
</feature>
<dbReference type="SMART" id="SM00409">
    <property type="entry name" value="IG"/>
    <property type="match status" value="1"/>
</dbReference>
<feature type="domain" description="EGF-like" evidence="14">
    <location>
        <begin position="56"/>
        <end position="96"/>
    </location>
</feature>
<reference evidence="18" key="2">
    <citation type="submission" date="2021-01" db="UniProtKB">
        <authorList>
            <consortium name="EnsemblMetazoa"/>
        </authorList>
    </citation>
    <scope>IDENTIFICATION</scope>
</reference>
<keyword evidence="4 11" id="KW-0245">EGF-like domain</keyword>
<dbReference type="InterPro" id="IPR058808">
    <property type="entry name" value="GAIN_ADGRA2/3"/>
</dbReference>
<feature type="transmembrane region" description="Helical" evidence="13">
    <location>
        <begin position="794"/>
        <end position="811"/>
    </location>
</feature>
<dbReference type="PANTHER" id="PTHR45692">
    <property type="entry name" value="G_PROTEIN_RECEP_F2_4 DOMAIN-CONTAINING PROTEIN"/>
    <property type="match status" value="1"/>
</dbReference>
<dbReference type="RefSeq" id="XP_030852429.1">
    <property type="nucleotide sequence ID" value="XM_030996569.1"/>
</dbReference>
<evidence type="ECO:0000259" key="17">
    <source>
        <dbReference type="PROSITE" id="PS50835"/>
    </source>
</evidence>
<dbReference type="PROSITE" id="PS50221">
    <property type="entry name" value="GAIN_B"/>
    <property type="match status" value="1"/>
</dbReference>
<sequence length="1055" mass="116196">MCVISLFTRPVIDICQRFTPCPRVSTCTGGINSFDCVCNAGYTTVTDDRTPFTCVNINECAGSPQVCDSNAWCTDLSGSYFCTCMEGFTGTGTSCEAIEPCALSPCLNGGTCTTSDDGASYVCTCTESYTDVNCNTQIREQEPLAVFTNPLSQMADVEERVTFSCSFQNARSYRWYKDNVPILRSENRSPLVINPALAEDQGYYYCTAVGEDGKTLSTKQALLTVNGVDNYVVMASFNKIFNDSLSERTSSYFQQLSKELINFILTPLQNNFEATVAVGVNSFSPGSVITEFGVYVYNGSIPDGEQLSIVSSTLTSLAEGNPNFLDPASVQSFSAVTCPAGTVTAYGYVAMFESGVINSIANSTDTKCPDYTVNHDHRIEAICDGDTISACVWLPQMNCGRNLTADELLTIIQEAEVTAENAEMIVEEVAEITTMTETISTEGLEIVADILEDITEIDSTDVQVTESVVDIASNIANLPEEELEMAEDENGAPSRVVISLEEQLSVVEVLNETLRIVEPNIAAEVLDVTVDGLSQGITVFMSATADGGSISDEDFQVAGGDLTTEPDVLEAQATLFIPSVLADRFSELTGRLVITTHLNTALFRDSELTELNLKANETGFKRELNSRIIAASLNNEEIENLEEPVMIAFTPTNPNGTNATCVSYDFDDNQWSTRGCIKTSNDSIDRITCECDHLTNFGILMDIYGGEGLSPQADFILEIISYVGCCMSIWGLVITILTYAFNKKLRDRKPNQILLSLSSSLLCLYIVFLVMISVDTERGKEEIPPLPCCILAGFLHYFTLSSLFWMGVEGYNMHILFVRVLNTYLPRFMRKASLFAWGVPLVIVGITGGSAREHYAQTDFCFLAFWPLIGGLLIPVAFVMIFNMIIFIRVIIRLNRTVKGRQLDKTEKRQRLRRFQNAVCILILMGLTWSLGYLSIIRPASEVVQGIFTILNSLQGYFIFMLYCMRQPQVRRTWRSQFSCCLSKSFAASGGFTSSSGQTNSTFKNSSARLRGQRGNRNARLMSNSDSSGFRPETIVRSQPERLPRAAYQNDGAEW</sequence>
<dbReference type="GO" id="GO:0005886">
    <property type="term" value="C:plasma membrane"/>
    <property type="evidence" value="ECO:0007669"/>
    <property type="project" value="UniProtKB-SubCell"/>
</dbReference>
<evidence type="ECO:0000256" key="12">
    <source>
        <dbReference type="SAM" id="MobiDB-lite"/>
    </source>
</evidence>
<evidence type="ECO:0000256" key="1">
    <source>
        <dbReference type="ARBA" id="ARBA00004651"/>
    </source>
</evidence>
<dbReference type="PROSITE" id="PS50261">
    <property type="entry name" value="G_PROTEIN_RECEP_F2_4"/>
    <property type="match status" value="1"/>
</dbReference>
<dbReference type="OMA" id="TISACVW"/>
<feature type="disulfide bond" evidence="11">
    <location>
        <begin position="125"/>
        <end position="134"/>
    </location>
</feature>